<name>A0A975K727_9SPHN</name>
<proteinExistence type="predicted"/>
<dbReference type="EMBL" id="CP073910">
    <property type="protein sequence ID" value="QUT06008.1"/>
    <property type="molecule type" value="Genomic_DNA"/>
</dbReference>
<reference evidence="2" key="1">
    <citation type="submission" date="2021-04" db="EMBL/GenBank/DDBJ databases">
        <title>Isolation of p-tert-butylphenol degrading bacteria Sphingobium phenoxybenzoativorans Tas13 from active sludge.</title>
        <authorList>
            <person name="Li Y."/>
        </authorList>
    </citation>
    <scope>NUCLEOTIDE SEQUENCE</scope>
    <source>
        <strain evidence="2">Tas13</strain>
    </source>
</reference>
<gene>
    <name evidence="2" type="ORF">KFK14_00395</name>
</gene>
<dbReference type="RefSeq" id="WP_212609478.1">
    <property type="nucleotide sequence ID" value="NZ_CP073910.1"/>
</dbReference>
<protein>
    <recommendedName>
        <fullName evidence="1">DUF7662 domain-containing protein</fullName>
    </recommendedName>
</protein>
<dbReference type="KEGG" id="spph:KFK14_00395"/>
<evidence type="ECO:0000259" key="1">
    <source>
        <dbReference type="Pfam" id="PF24698"/>
    </source>
</evidence>
<dbReference type="Pfam" id="PF24698">
    <property type="entry name" value="DUF7662"/>
    <property type="match status" value="1"/>
</dbReference>
<sequence>MSRKYAKLTAYLGEQASDQVMLSFAEIEKILGFVLPDSARNHGPWCTNSRSTGRHNEAWLNIGWETADRNMRAQTIAFHRTSTAAFIQRQTRQRNLGHAHHAAFDPLTLTETDLAADCAVKLQLRWWRLGAVKLDDDRKLVFPTAPAQAGLYRLIVRAGNRTNVYIGEAVRLKRRFSNYRQPGSTQQTSLRINALLIETLDQGGSIAVDIAYQDIGLSIGGVLIAANLDDKAVRRMMEQAAIVAHGGIDVEMLNR</sequence>
<dbReference type="AlphaFoldDB" id="A0A975K727"/>
<evidence type="ECO:0000313" key="3">
    <source>
        <dbReference type="Proteomes" id="UP000681425"/>
    </source>
</evidence>
<dbReference type="Proteomes" id="UP000681425">
    <property type="component" value="Chromosome"/>
</dbReference>
<evidence type="ECO:0000313" key="2">
    <source>
        <dbReference type="EMBL" id="QUT06008.1"/>
    </source>
</evidence>
<feature type="domain" description="DUF7662" evidence="1">
    <location>
        <begin position="5"/>
        <end position="76"/>
    </location>
</feature>
<accession>A0A975K727</accession>
<dbReference type="InterPro" id="IPR056079">
    <property type="entry name" value="DUF7662"/>
</dbReference>
<keyword evidence="3" id="KW-1185">Reference proteome</keyword>
<organism evidence="2 3">
    <name type="scientific">Sphingobium phenoxybenzoativorans</name>
    <dbReference type="NCBI Taxonomy" id="1592790"/>
    <lineage>
        <taxon>Bacteria</taxon>
        <taxon>Pseudomonadati</taxon>
        <taxon>Pseudomonadota</taxon>
        <taxon>Alphaproteobacteria</taxon>
        <taxon>Sphingomonadales</taxon>
        <taxon>Sphingomonadaceae</taxon>
        <taxon>Sphingobium</taxon>
    </lineage>
</organism>